<feature type="region of interest" description="Disordered" evidence="1">
    <location>
        <begin position="185"/>
        <end position="226"/>
    </location>
</feature>
<feature type="region of interest" description="Disordered" evidence="1">
    <location>
        <begin position="1"/>
        <end position="34"/>
    </location>
</feature>
<dbReference type="GO" id="GO:0009409">
    <property type="term" value="P:response to cold"/>
    <property type="evidence" value="ECO:0007669"/>
    <property type="project" value="InterPro"/>
</dbReference>
<organism evidence="2 3">
    <name type="scientific">Cucurbita moschata</name>
    <name type="common">Winter crookneck squash</name>
    <name type="synonym">Cucurbita pepo var. moschata</name>
    <dbReference type="NCBI Taxonomy" id="3662"/>
    <lineage>
        <taxon>Eukaryota</taxon>
        <taxon>Viridiplantae</taxon>
        <taxon>Streptophyta</taxon>
        <taxon>Embryophyta</taxon>
        <taxon>Tracheophyta</taxon>
        <taxon>Spermatophyta</taxon>
        <taxon>Magnoliopsida</taxon>
        <taxon>eudicotyledons</taxon>
        <taxon>Gunneridae</taxon>
        <taxon>Pentapetalae</taxon>
        <taxon>rosids</taxon>
        <taxon>fabids</taxon>
        <taxon>Cucurbitales</taxon>
        <taxon>Cucurbitaceae</taxon>
        <taxon>Cucurbiteae</taxon>
        <taxon>Cucurbita</taxon>
    </lineage>
</organism>
<sequence>MGDHLLHLPHTPSSMSPPVVDRQPPSPSSASDLTCLNSQSYSSSLTVDRFKDFPSHRCLQLDAVQTHWTDEKHRSYLGSLEASFVQELHQYRRLQALSSKQKMRCRPSMPHISSSEVRQYIHSKSGRKQCTPETPDFLEESGSFSDRRHLRNTKNSYRSARSSQQIPPCCRESYTIITEVSDQNFVDNHPGEVSGGMPTAKRLKKASTDSSANDQVVPYKRPSLER</sequence>
<dbReference type="InterPro" id="IPR044678">
    <property type="entry name" value="COR27/28"/>
</dbReference>
<evidence type="ECO:0000256" key="1">
    <source>
        <dbReference type="SAM" id="MobiDB-lite"/>
    </source>
</evidence>
<dbReference type="AlphaFoldDB" id="A0A6J1EIL3"/>
<evidence type="ECO:0000313" key="3">
    <source>
        <dbReference type="RefSeq" id="XP_022927649.1"/>
    </source>
</evidence>
<protein>
    <submittedName>
        <fullName evidence="3">Uncharacterized protein LOC111434473 isoform X1</fullName>
    </submittedName>
</protein>
<dbReference type="GeneID" id="111434473"/>
<dbReference type="GO" id="GO:0042752">
    <property type="term" value="P:regulation of circadian rhythm"/>
    <property type="evidence" value="ECO:0007669"/>
    <property type="project" value="InterPro"/>
</dbReference>
<keyword evidence="2" id="KW-1185">Reference proteome</keyword>
<dbReference type="PANTHER" id="PTHR33676">
    <property type="entry name" value="COLD REGULATED PROTEIN 27"/>
    <property type="match status" value="1"/>
</dbReference>
<dbReference type="PANTHER" id="PTHR33676:SF17">
    <property type="entry name" value="COLD-REGULATED PROTEIN 28"/>
    <property type="match status" value="1"/>
</dbReference>
<gene>
    <name evidence="3" type="primary">LOC111434473</name>
</gene>
<reference evidence="3" key="1">
    <citation type="submission" date="2025-08" db="UniProtKB">
        <authorList>
            <consortium name="RefSeq"/>
        </authorList>
    </citation>
    <scope>IDENTIFICATION</scope>
    <source>
        <tissue evidence="3">Young leaves</tissue>
    </source>
</reference>
<proteinExistence type="predicted"/>
<name>A0A6J1EIL3_CUCMO</name>
<feature type="compositionally biased region" description="Polar residues" evidence="1">
    <location>
        <begin position="153"/>
        <end position="164"/>
    </location>
</feature>
<evidence type="ECO:0000313" key="2">
    <source>
        <dbReference type="Proteomes" id="UP000504609"/>
    </source>
</evidence>
<accession>A0A6J1EIL3</accession>
<dbReference type="KEGG" id="cmos:111434473"/>
<feature type="region of interest" description="Disordered" evidence="1">
    <location>
        <begin position="121"/>
        <end position="164"/>
    </location>
</feature>
<dbReference type="Proteomes" id="UP000504609">
    <property type="component" value="Unplaced"/>
</dbReference>
<dbReference type="RefSeq" id="XP_022927649.1">
    <property type="nucleotide sequence ID" value="XM_023071881.1"/>
</dbReference>